<feature type="region of interest" description="Disordered" evidence="1">
    <location>
        <begin position="1"/>
        <end position="163"/>
    </location>
</feature>
<accession>A0ABN8YVP7</accession>
<feature type="compositionally biased region" description="Basic and acidic residues" evidence="1">
    <location>
        <begin position="96"/>
        <end position="120"/>
    </location>
</feature>
<reference evidence="2" key="1">
    <citation type="submission" date="2023-04" db="EMBL/GenBank/DDBJ databases">
        <authorList>
            <consortium name="ELIXIR-Norway"/>
        </authorList>
    </citation>
    <scope>NUCLEOTIDE SEQUENCE [LARGE SCALE GENOMIC DNA]</scope>
</reference>
<gene>
    <name evidence="2" type="ORF">MRATA1EN1_LOCUS12716</name>
</gene>
<sequence>MIKITPGSKTTGIVAGPATPDWPSAARRGSRRIRGGARSPRPAALRGQTLDPDAVSPARVPGGEVQGRTPGQRPAAAPLTCPPAPCAPAGSAGLGAERRNCQRSGRKEYGGERRRPEGGELRFLSCDPLPSTLSQPCPAWREPVGGRSPPGTWSLGPRISLHH</sequence>
<organism evidence="2 3">
    <name type="scientific">Rangifer tarandus platyrhynchus</name>
    <name type="common">Svalbard reindeer</name>
    <dbReference type="NCBI Taxonomy" id="3082113"/>
    <lineage>
        <taxon>Eukaryota</taxon>
        <taxon>Metazoa</taxon>
        <taxon>Chordata</taxon>
        <taxon>Craniata</taxon>
        <taxon>Vertebrata</taxon>
        <taxon>Euteleostomi</taxon>
        <taxon>Mammalia</taxon>
        <taxon>Eutheria</taxon>
        <taxon>Laurasiatheria</taxon>
        <taxon>Artiodactyla</taxon>
        <taxon>Ruminantia</taxon>
        <taxon>Pecora</taxon>
        <taxon>Cervidae</taxon>
        <taxon>Odocoileinae</taxon>
        <taxon>Rangifer</taxon>
    </lineage>
</organism>
<proteinExistence type="predicted"/>
<keyword evidence="3" id="KW-1185">Reference proteome</keyword>
<evidence type="ECO:0000256" key="1">
    <source>
        <dbReference type="SAM" id="MobiDB-lite"/>
    </source>
</evidence>
<dbReference type="EMBL" id="OX459957">
    <property type="protein sequence ID" value="CAI9163754.1"/>
    <property type="molecule type" value="Genomic_DNA"/>
</dbReference>
<evidence type="ECO:0000313" key="3">
    <source>
        <dbReference type="Proteomes" id="UP001176941"/>
    </source>
</evidence>
<evidence type="ECO:0000313" key="2">
    <source>
        <dbReference type="EMBL" id="CAI9163754.1"/>
    </source>
</evidence>
<name>A0ABN8YVP7_RANTA</name>
<dbReference type="Proteomes" id="UP001176941">
    <property type="component" value="Chromosome 21"/>
</dbReference>
<protein>
    <submittedName>
        <fullName evidence="2">Uncharacterized protein</fullName>
    </submittedName>
</protein>